<feature type="signal peptide" evidence="1">
    <location>
        <begin position="1"/>
        <end position="31"/>
    </location>
</feature>
<keyword evidence="3" id="KW-1185">Reference proteome</keyword>
<accession>A0ABW0PZI0</accession>
<dbReference type="EMBL" id="JBHSML010000004">
    <property type="protein sequence ID" value="MFC5516872.1"/>
    <property type="molecule type" value="Genomic_DNA"/>
</dbReference>
<gene>
    <name evidence="2" type="ORF">ACFPP9_13895</name>
</gene>
<dbReference type="Gene3D" id="3.10.450.50">
    <property type="match status" value="1"/>
</dbReference>
<dbReference type="RefSeq" id="WP_266346410.1">
    <property type="nucleotide sequence ID" value="NZ_JAPKNH010000017.1"/>
</dbReference>
<organism evidence="2 3">
    <name type="scientific">Kaistia terrae</name>
    <dbReference type="NCBI Taxonomy" id="537017"/>
    <lineage>
        <taxon>Bacteria</taxon>
        <taxon>Pseudomonadati</taxon>
        <taxon>Pseudomonadota</taxon>
        <taxon>Alphaproteobacteria</taxon>
        <taxon>Hyphomicrobiales</taxon>
        <taxon>Kaistiaceae</taxon>
        <taxon>Kaistia</taxon>
    </lineage>
</organism>
<feature type="chain" id="PRO_5046713974" evidence="1">
    <location>
        <begin position="32"/>
        <end position="167"/>
    </location>
</feature>
<keyword evidence="1" id="KW-0732">Signal</keyword>
<reference evidence="3" key="1">
    <citation type="journal article" date="2019" name="Int. J. Syst. Evol. Microbiol.">
        <title>The Global Catalogue of Microorganisms (GCM) 10K type strain sequencing project: providing services to taxonomists for standard genome sequencing and annotation.</title>
        <authorList>
            <consortium name="The Broad Institute Genomics Platform"/>
            <consortium name="The Broad Institute Genome Sequencing Center for Infectious Disease"/>
            <person name="Wu L."/>
            <person name="Ma J."/>
        </authorList>
    </citation>
    <scope>NUCLEOTIDE SEQUENCE [LARGE SCALE GENOMIC DNA]</scope>
    <source>
        <strain evidence="3">KACC 12633</strain>
    </source>
</reference>
<dbReference type="Proteomes" id="UP001596150">
    <property type="component" value="Unassembled WGS sequence"/>
</dbReference>
<evidence type="ECO:0000313" key="2">
    <source>
        <dbReference type="EMBL" id="MFC5516872.1"/>
    </source>
</evidence>
<proteinExistence type="predicted"/>
<name>A0ABW0PZI0_9HYPH</name>
<evidence type="ECO:0000313" key="3">
    <source>
        <dbReference type="Proteomes" id="UP001596150"/>
    </source>
</evidence>
<comment type="caution">
    <text evidence="2">The sequence shown here is derived from an EMBL/GenBank/DDBJ whole genome shotgun (WGS) entry which is preliminary data.</text>
</comment>
<evidence type="ECO:0000256" key="1">
    <source>
        <dbReference type="SAM" id="SignalP"/>
    </source>
</evidence>
<sequence>MSLTRRGIAHLLLVATLGVSLTSTSIGSSVAADDPPFFGDPAAFVSAIYERYEPGGEGMPLDSAETIRSLFEPRLAQRMIDDSAEAAAIGDAPKLDGDPFIDAQDWDIADIRIDVEASTPERAEGHVTFVNFGEAKRIDLQLVLLEDGWRIRDILFPNRSLRGLYSH</sequence>
<protein>
    <submittedName>
        <fullName evidence="2">DUF3828 domain-containing protein</fullName>
    </submittedName>
</protein>